<dbReference type="NCBIfam" id="NF041373">
    <property type="entry name" value="HGG_STG"/>
    <property type="match status" value="1"/>
</dbReference>
<accession>A0AA96IXV1</accession>
<reference evidence="1 2" key="1">
    <citation type="submission" date="2023-07" db="EMBL/GenBank/DDBJ databases">
        <title>Isolation and characterization of Bacillus cereus bacteriophage DZ1 and its application in foods.</title>
        <authorList>
            <person name="Huang Z."/>
            <person name="Ding Y."/>
            <person name="Wu Q."/>
        </authorList>
    </citation>
    <scope>NUCLEOTIDE SEQUENCE [LARGE SCALE GENOMIC DNA]</scope>
</reference>
<dbReference type="Proteomes" id="UP001304814">
    <property type="component" value="Segment"/>
</dbReference>
<protein>
    <recommendedName>
        <fullName evidence="3">Terminase small subunit</fullName>
    </recommendedName>
</protein>
<evidence type="ECO:0000313" key="1">
    <source>
        <dbReference type="EMBL" id="WNL49516.1"/>
    </source>
</evidence>
<dbReference type="EMBL" id="OR338916">
    <property type="protein sequence ID" value="WNL49516.1"/>
    <property type="molecule type" value="Genomic_DNA"/>
</dbReference>
<evidence type="ECO:0000313" key="2">
    <source>
        <dbReference type="Proteomes" id="UP001304814"/>
    </source>
</evidence>
<sequence>MNNHEKALIGRLKKDAEAVANEINDMQYEKSRKSKAELVRKHLGEATTICGAINATGKICTKPPVEGAARCAAHGGYCKGPTTEEGKQRALANLSPLAAMIHGMYAKFVFTVEEQAFYEYMMNAYEEAYELDLANLMLLDRALRNFILNQRKEIAAAGQQVDESNSYNDYDTKFLRYMQALGFDRKFNMSKENKNNKGDNTVVLNQLFDFGDDN</sequence>
<keyword evidence="2" id="KW-1185">Reference proteome</keyword>
<name>A0AA96IXV1_9CAUD</name>
<proteinExistence type="predicted"/>
<dbReference type="InterPro" id="IPR047675">
    <property type="entry name" value="Putative_zinc-bd"/>
</dbReference>
<evidence type="ECO:0008006" key="3">
    <source>
        <dbReference type="Google" id="ProtNLM"/>
    </source>
</evidence>
<organism evidence="1 2">
    <name type="scientific">Bacillus phage DZ1</name>
    <dbReference type="NCBI Taxonomy" id="3075862"/>
    <lineage>
        <taxon>Viruses</taxon>
        <taxon>Duplodnaviria</taxon>
        <taxon>Heunggongvirae</taxon>
        <taxon>Uroviricota</taxon>
        <taxon>Caudoviricetes</taxon>
        <taxon>Ehrlichviridae</taxon>
        <taxon>Dazunavirus</taxon>
        <taxon>Dazunavirus DZ1</taxon>
    </lineage>
</organism>